<evidence type="ECO:0000256" key="1">
    <source>
        <dbReference type="SAM" id="MobiDB-lite"/>
    </source>
</evidence>
<dbReference type="PANTHER" id="PTHR44757">
    <property type="entry name" value="DIGUANYLATE CYCLASE DGCP"/>
    <property type="match status" value="1"/>
</dbReference>
<dbReference type="InterPro" id="IPR000160">
    <property type="entry name" value="GGDEF_dom"/>
</dbReference>
<evidence type="ECO:0000259" key="3">
    <source>
        <dbReference type="PROSITE" id="PS50887"/>
    </source>
</evidence>
<feature type="domain" description="EAL" evidence="2">
    <location>
        <begin position="315"/>
        <end position="565"/>
    </location>
</feature>
<dbReference type="GO" id="GO:0003824">
    <property type="term" value="F:catalytic activity"/>
    <property type="evidence" value="ECO:0007669"/>
    <property type="project" value="UniProtKB-ARBA"/>
</dbReference>
<dbReference type="PROSITE" id="PS50883">
    <property type="entry name" value="EAL"/>
    <property type="match status" value="1"/>
</dbReference>
<dbReference type="InterPro" id="IPR029787">
    <property type="entry name" value="Nucleotide_cyclase"/>
</dbReference>
<accession>A0A7Y9UJE3</accession>
<dbReference type="FunFam" id="3.30.70.270:FF:000001">
    <property type="entry name" value="Diguanylate cyclase domain protein"/>
    <property type="match status" value="1"/>
</dbReference>
<gene>
    <name evidence="4" type="ORF">BDD16_001671</name>
</gene>
<feature type="domain" description="GGDEF" evidence="3">
    <location>
        <begin position="173"/>
        <end position="306"/>
    </location>
</feature>
<dbReference type="Gene3D" id="3.20.20.450">
    <property type="entry name" value="EAL domain"/>
    <property type="match status" value="1"/>
</dbReference>
<feature type="region of interest" description="Disordered" evidence="1">
    <location>
        <begin position="76"/>
        <end position="99"/>
    </location>
</feature>
<protein>
    <submittedName>
        <fullName evidence="4">Diguanylate cyclase (GGDEF)-like protein</fullName>
    </submittedName>
</protein>
<reference evidence="4 5" key="1">
    <citation type="submission" date="2020-07" db="EMBL/GenBank/DDBJ databases">
        <title>Genomic Encyclopedia of Archaeal and Bacterial Type Strains, Phase II (KMG-II): from individual species to whole genera.</title>
        <authorList>
            <person name="Goeker M."/>
        </authorList>
    </citation>
    <scope>NUCLEOTIDE SEQUENCE [LARGE SCALE GENOMIC DNA]</scope>
    <source>
        <strain evidence="4 5">DSM 21226</strain>
    </source>
</reference>
<dbReference type="Proteomes" id="UP000518288">
    <property type="component" value="Unassembled WGS sequence"/>
</dbReference>
<dbReference type="CDD" id="cd01949">
    <property type="entry name" value="GGDEF"/>
    <property type="match status" value="1"/>
</dbReference>
<comment type="caution">
    <text evidence="4">The sequence shown here is derived from an EMBL/GenBank/DDBJ whole genome shotgun (WGS) entry which is preliminary data.</text>
</comment>
<dbReference type="InterPro" id="IPR001633">
    <property type="entry name" value="EAL_dom"/>
</dbReference>
<dbReference type="RefSeq" id="WP_179633546.1">
    <property type="nucleotide sequence ID" value="NZ_CAXYYM010000014.1"/>
</dbReference>
<dbReference type="AlphaFoldDB" id="A0A7Y9UJE3"/>
<dbReference type="SMART" id="SM00052">
    <property type="entry name" value="EAL"/>
    <property type="match status" value="1"/>
</dbReference>
<dbReference type="CDD" id="cd01948">
    <property type="entry name" value="EAL"/>
    <property type="match status" value="1"/>
</dbReference>
<evidence type="ECO:0000313" key="4">
    <source>
        <dbReference type="EMBL" id="NYG32685.1"/>
    </source>
</evidence>
<dbReference type="Gene3D" id="3.30.70.270">
    <property type="match status" value="1"/>
</dbReference>
<dbReference type="PANTHER" id="PTHR44757:SF2">
    <property type="entry name" value="BIOFILM ARCHITECTURE MAINTENANCE PROTEIN MBAA"/>
    <property type="match status" value="1"/>
</dbReference>
<proteinExistence type="predicted"/>
<dbReference type="SUPFAM" id="SSF55073">
    <property type="entry name" value="Nucleotide cyclase"/>
    <property type="match status" value="1"/>
</dbReference>
<organism evidence="4 5">
    <name type="scientific">Sphaerotilus montanus</name>
    <dbReference type="NCBI Taxonomy" id="522889"/>
    <lineage>
        <taxon>Bacteria</taxon>
        <taxon>Pseudomonadati</taxon>
        <taxon>Pseudomonadota</taxon>
        <taxon>Betaproteobacteria</taxon>
        <taxon>Burkholderiales</taxon>
        <taxon>Sphaerotilaceae</taxon>
        <taxon>Sphaerotilus</taxon>
    </lineage>
</organism>
<dbReference type="Pfam" id="PF12860">
    <property type="entry name" value="PAS_7"/>
    <property type="match status" value="1"/>
</dbReference>
<dbReference type="SUPFAM" id="SSF141868">
    <property type="entry name" value="EAL domain-like"/>
    <property type="match status" value="1"/>
</dbReference>
<evidence type="ECO:0000259" key="2">
    <source>
        <dbReference type="PROSITE" id="PS50883"/>
    </source>
</evidence>
<dbReference type="InterPro" id="IPR052155">
    <property type="entry name" value="Biofilm_reg_signaling"/>
</dbReference>
<name>A0A7Y9UJE3_9BURK</name>
<dbReference type="NCBIfam" id="TIGR00254">
    <property type="entry name" value="GGDEF"/>
    <property type="match status" value="1"/>
</dbReference>
<dbReference type="EMBL" id="JACCFH010000001">
    <property type="protein sequence ID" value="NYG32685.1"/>
    <property type="molecule type" value="Genomic_DNA"/>
</dbReference>
<dbReference type="SMART" id="SM00267">
    <property type="entry name" value="GGDEF"/>
    <property type="match status" value="1"/>
</dbReference>
<dbReference type="InterPro" id="IPR043128">
    <property type="entry name" value="Rev_trsase/Diguanyl_cyclase"/>
</dbReference>
<dbReference type="Pfam" id="PF00990">
    <property type="entry name" value="GGDEF"/>
    <property type="match status" value="1"/>
</dbReference>
<dbReference type="Pfam" id="PF00563">
    <property type="entry name" value="EAL"/>
    <property type="match status" value="1"/>
</dbReference>
<dbReference type="Gene3D" id="3.30.450.20">
    <property type="entry name" value="PAS domain"/>
    <property type="match status" value="1"/>
</dbReference>
<evidence type="ECO:0000313" key="5">
    <source>
        <dbReference type="Proteomes" id="UP000518288"/>
    </source>
</evidence>
<dbReference type="PROSITE" id="PS50887">
    <property type="entry name" value="GGDEF"/>
    <property type="match status" value="1"/>
</dbReference>
<sequence length="569" mass="62891">MTAPIAEDTVSLRAEIDALRSELDLLHDALERMPHGMCAFDSADHLVLANAHYRKIWRLPEEVTRRGSSFRQIMDATPGRETAASRNQPKPAPGSEGTRWREWQLDDGRIVEIVVSRRADGSCVALHEDVTEQRQAQERISFLARHDLLTGLPNRGVLREELERALASNRRGESLALFCLDLDRFKPVNDTYGHAAGDELLRQVAQRLRECVRETDVVARLGGDEFSVVQRGAVQPEGSTRLARRLIDVLTRPFDVDGHVVHIGTSVGVAMAPSDGEDSETLLRHADLALYRAKSEGRGQLSYFEPDMNERVDARRGLENAMREALAARQFELAYQPRYAIDAQRLMGVEALLRWNHPQRGAISPGEFVPLAEETGLIVPIGRLVLERACRDALAWPAHTTVAVNVSAVQFARDTLVADVTHALAESGLPARRLELEITESTMVKDPTRVLGALHTLRDRGVRIAMDDFGTGFSSLSHLRSFPFDHLKIDRSFVRDVVERADLQAIVRGIATLAQGMGMQTTAEGVETAEQLATVRALGCDAIQGFLLGRPAPAAHIGRLMRDARAPTG</sequence>
<keyword evidence="5" id="KW-1185">Reference proteome</keyword>
<dbReference type="InterPro" id="IPR035919">
    <property type="entry name" value="EAL_sf"/>
</dbReference>